<dbReference type="Gene3D" id="3.30.420.10">
    <property type="entry name" value="Ribonuclease H-like superfamily/Ribonuclease H"/>
    <property type="match status" value="1"/>
</dbReference>
<dbReference type="PANTHER" id="PTHR33939:SF1">
    <property type="entry name" value="DUF4371 DOMAIN-CONTAINING PROTEIN"/>
    <property type="match status" value="1"/>
</dbReference>
<dbReference type="Proteomes" id="UP000322000">
    <property type="component" value="Unplaced"/>
</dbReference>
<gene>
    <name evidence="2" type="primary">LOC113507498</name>
</gene>
<dbReference type="InParanoid" id="A0A7E5X0Z6"/>
<dbReference type="PANTHER" id="PTHR33939">
    <property type="entry name" value="PROTEIN CBG22215"/>
    <property type="match status" value="1"/>
</dbReference>
<organism evidence="1 2">
    <name type="scientific">Trichoplusia ni</name>
    <name type="common">Cabbage looper</name>
    <dbReference type="NCBI Taxonomy" id="7111"/>
    <lineage>
        <taxon>Eukaryota</taxon>
        <taxon>Metazoa</taxon>
        <taxon>Ecdysozoa</taxon>
        <taxon>Arthropoda</taxon>
        <taxon>Hexapoda</taxon>
        <taxon>Insecta</taxon>
        <taxon>Pterygota</taxon>
        <taxon>Neoptera</taxon>
        <taxon>Endopterygota</taxon>
        <taxon>Lepidoptera</taxon>
        <taxon>Glossata</taxon>
        <taxon>Ditrysia</taxon>
        <taxon>Noctuoidea</taxon>
        <taxon>Noctuidae</taxon>
        <taxon>Plusiinae</taxon>
        <taxon>Trichoplusia</taxon>
    </lineage>
</organism>
<evidence type="ECO:0000313" key="1">
    <source>
        <dbReference type="Proteomes" id="UP000322000"/>
    </source>
</evidence>
<name>A0A7E5X0Z6_TRINI</name>
<dbReference type="GO" id="GO:0003676">
    <property type="term" value="F:nucleic acid binding"/>
    <property type="evidence" value="ECO:0007669"/>
    <property type="project" value="InterPro"/>
</dbReference>
<dbReference type="KEGG" id="tnl:113507498"/>
<reference evidence="2" key="1">
    <citation type="submission" date="2025-08" db="UniProtKB">
        <authorList>
            <consortium name="RefSeq"/>
        </authorList>
    </citation>
    <scope>IDENTIFICATION</scope>
</reference>
<dbReference type="AlphaFoldDB" id="A0A7E5X0Z6"/>
<dbReference type="RefSeq" id="XP_026746152.1">
    <property type="nucleotide sequence ID" value="XM_026890351.1"/>
</dbReference>
<proteinExistence type="predicted"/>
<evidence type="ECO:0000313" key="2">
    <source>
        <dbReference type="RefSeq" id="XP_026746152.1"/>
    </source>
</evidence>
<accession>A0A7E5X0Z6</accession>
<sequence length="138" mass="15999">MIKAELIEIVKSHKSNYERYAVEELAAEYGVTILRLPPYHCELNPIELVWAQTKGYVARNNKTFKIKDVKKLFEEGVKEVTPENWRQCINHTIKVEDKMCQLDHIIDECVDSFIINVTDSDSDSEYTDSESDSESQLL</sequence>
<keyword evidence="1" id="KW-1185">Reference proteome</keyword>
<dbReference type="InterPro" id="IPR036397">
    <property type="entry name" value="RNaseH_sf"/>
</dbReference>
<protein>
    <submittedName>
        <fullName evidence="2">Uncharacterized protein LOC113507498</fullName>
    </submittedName>
</protein>
<dbReference type="GeneID" id="113507498"/>
<dbReference type="OrthoDB" id="10039611at2759"/>